<name>A0AAD9QGQ1_ACRCE</name>
<dbReference type="Proteomes" id="UP001249851">
    <property type="component" value="Unassembled WGS sequence"/>
</dbReference>
<dbReference type="EMBL" id="JARQWQ010000035">
    <property type="protein sequence ID" value="KAK2560616.1"/>
    <property type="molecule type" value="Genomic_DNA"/>
</dbReference>
<protein>
    <submittedName>
        <fullName evidence="2">Uncharacterized protein</fullName>
    </submittedName>
</protein>
<evidence type="ECO:0000313" key="2">
    <source>
        <dbReference type="EMBL" id="KAK2560616.1"/>
    </source>
</evidence>
<dbReference type="PANTHER" id="PTHR46963">
    <property type="entry name" value="SIMILAR TO RIKEN CDNA E130308A19"/>
    <property type="match status" value="1"/>
</dbReference>
<comment type="caution">
    <text evidence="2">The sequence shown here is derived from an EMBL/GenBank/DDBJ whole genome shotgun (WGS) entry which is preliminary data.</text>
</comment>
<organism evidence="2 3">
    <name type="scientific">Acropora cervicornis</name>
    <name type="common">Staghorn coral</name>
    <dbReference type="NCBI Taxonomy" id="6130"/>
    <lineage>
        <taxon>Eukaryota</taxon>
        <taxon>Metazoa</taxon>
        <taxon>Cnidaria</taxon>
        <taxon>Anthozoa</taxon>
        <taxon>Hexacorallia</taxon>
        <taxon>Scleractinia</taxon>
        <taxon>Astrocoeniina</taxon>
        <taxon>Acroporidae</taxon>
        <taxon>Acropora</taxon>
    </lineage>
</organism>
<dbReference type="PANTHER" id="PTHR46963:SF2">
    <property type="match status" value="1"/>
</dbReference>
<accession>A0AAD9QGQ1</accession>
<evidence type="ECO:0000256" key="1">
    <source>
        <dbReference type="SAM" id="MobiDB-lite"/>
    </source>
</evidence>
<proteinExistence type="predicted"/>
<keyword evidence="3" id="KW-1185">Reference proteome</keyword>
<dbReference type="AlphaFoldDB" id="A0AAD9QGQ1"/>
<reference evidence="2" key="2">
    <citation type="journal article" date="2023" name="Science">
        <title>Genomic signatures of disease resistance in endangered staghorn corals.</title>
        <authorList>
            <person name="Vollmer S.V."/>
            <person name="Selwyn J.D."/>
            <person name="Despard B.A."/>
            <person name="Roesel C.L."/>
        </authorList>
    </citation>
    <scope>NUCLEOTIDE SEQUENCE</scope>
    <source>
        <strain evidence="2">K2</strain>
    </source>
</reference>
<gene>
    <name evidence="2" type="ORF">P5673_016352</name>
</gene>
<feature type="region of interest" description="Disordered" evidence="1">
    <location>
        <begin position="1"/>
        <end position="27"/>
    </location>
</feature>
<feature type="compositionally biased region" description="Basic and acidic residues" evidence="1">
    <location>
        <begin position="15"/>
        <end position="26"/>
    </location>
</feature>
<evidence type="ECO:0000313" key="3">
    <source>
        <dbReference type="Proteomes" id="UP001249851"/>
    </source>
</evidence>
<sequence>MSHQENFETYLNELRTNRENQQRPEESMPNFQIDFLELLEVGQRQIEKGEHDKEDETGMSQELDDFISSEKSENTLKKTHYQWKKFEMFCKEQTNGNFNAKNVPADALDKLLGKFFKDVRKQNGSEYESGSLSSFQRSIQRRLKELKMSFNILKDEEFCRSREVLAAQRKDLVKQGRGNKPNACSELTSEEEEKLLALLVAIIPKRSSAHHGGSFHSTSDSEPGTKAENCAGVIWSFKLTLKQAEKSWFGWQKEGARLAKDWKVRTSASLIRKYWPREQSSAQSDISRFSKVTVLKKRKLQPPLSFWPQTTTLCVLNPLGTRCRLSAKTKSANSCRKQPKKLDFK</sequence>
<dbReference type="InterPro" id="IPR042838">
    <property type="entry name" value="KIAA1958"/>
</dbReference>
<reference evidence="2" key="1">
    <citation type="journal article" date="2023" name="G3 (Bethesda)">
        <title>Whole genome assembly and annotation of the endangered Caribbean coral Acropora cervicornis.</title>
        <authorList>
            <person name="Selwyn J.D."/>
            <person name="Vollmer S.V."/>
        </authorList>
    </citation>
    <scope>NUCLEOTIDE SEQUENCE</scope>
    <source>
        <strain evidence="2">K2</strain>
    </source>
</reference>